<keyword evidence="7" id="KW-0472">Membrane</keyword>
<reference evidence="9" key="2">
    <citation type="submission" date="2020-03" db="EMBL/GenBank/DDBJ databases">
        <title>Flavobacteriaceae bacterium strain TP-CH-4, a member of the family Flavobacteriaceae isolated from a deep-sea seamount.</title>
        <authorList>
            <person name="Zhang D.-C."/>
        </authorList>
    </citation>
    <scope>NUCLEOTIDE SEQUENCE</scope>
    <source>
        <strain evidence="9">TP-CH-4</strain>
    </source>
</reference>
<evidence type="ECO:0000256" key="4">
    <source>
        <dbReference type="ARBA" id="ARBA00022729"/>
    </source>
</evidence>
<keyword evidence="3" id="KW-0808">Transferase</keyword>
<keyword evidence="6" id="KW-0016">Alginate biosynthesis</keyword>
<keyword evidence="7" id="KW-0812">Transmembrane</keyword>
<evidence type="ECO:0000256" key="5">
    <source>
        <dbReference type="ARBA" id="ARBA00022764"/>
    </source>
</evidence>
<dbReference type="Proteomes" id="UP000707206">
    <property type="component" value="Unassembled WGS sequence"/>
</dbReference>
<dbReference type="EMBL" id="VIKU02000001">
    <property type="protein sequence ID" value="NHF59093.1"/>
    <property type="molecule type" value="Genomic_DNA"/>
</dbReference>
<evidence type="ECO:0000259" key="8">
    <source>
        <dbReference type="Pfam" id="PF16822"/>
    </source>
</evidence>
<keyword evidence="7" id="KW-1133">Transmembrane helix</keyword>
<dbReference type="GO" id="GO:0042597">
    <property type="term" value="C:periplasmic space"/>
    <property type="evidence" value="ECO:0007669"/>
    <property type="project" value="UniProtKB-SubCell"/>
</dbReference>
<sequence length="574" mass="67531">MILNNIGKRYLVALLGMATFLFLANYLKKSESKELEQMVVVLNAKVPQDDVFQLFYWERGESKFQIANSVRTKVTGSQQFQNITFELPNIYDLFRLRLDIGENLNQGTVNIKQIRFIKKGGALVYGIEEFKRLFAPNKYVAQSKNGSFEGKRDTINMKPVYDPYFISVDSSTEMESISENKLTQYPYLISAFICLAIFLFVGYNVNRISVSPEALFVGAFVLILILPTLQNQLQLTEPLENLEKRELAEMPEYSWSKSFTREFETYYNDNFGLRNNLVNWGGTYRTKLFRSSIHPELVKFGKKKWLFYNKMEGSRMFKSYARTNLLPQDTLRMVINKWEDKKKRFDAEGRKYFLSFWPNKHSIYPEYLPITMKVQIKDTLSRVDQILQQLAKDNSPIKLHDVRPELLQSKGEKVLYHKFDSHWNDYGAFLAYRSFFNANKEALGMLPKSEEDFEIRWEDYSGGEFIQMLGVRNKGFFKEKNPKFTIKENKDQIEYLPIDGFPRLTVRTRNEHCGNKIKALIFRDSFSNSLIQFFSLHFYEVTYIWGYKEYYVGKVQPDIIIEGFVEREIGEKIK</sequence>
<evidence type="ECO:0000313" key="10">
    <source>
        <dbReference type="Proteomes" id="UP000707206"/>
    </source>
</evidence>
<keyword evidence="5" id="KW-0574">Periplasm</keyword>
<accession>A0A967ARS3</accession>
<feature type="transmembrane region" description="Helical" evidence="7">
    <location>
        <begin position="6"/>
        <end position="27"/>
    </location>
</feature>
<gene>
    <name evidence="9" type="ORF">FK220_007065</name>
</gene>
<keyword evidence="10" id="KW-1185">Reference proteome</keyword>
<evidence type="ECO:0000256" key="6">
    <source>
        <dbReference type="ARBA" id="ARBA00022841"/>
    </source>
</evidence>
<protein>
    <recommendedName>
        <fullName evidence="8">AlgX/AlgJ SGNH hydrolase-like domain-containing protein</fullName>
    </recommendedName>
</protein>
<dbReference type="RefSeq" id="WP_152573544.1">
    <property type="nucleotide sequence ID" value="NZ_VIKU02000001.1"/>
</dbReference>
<feature type="transmembrane region" description="Helical" evidence="7">
    <location>
        <begin position="185"/>
        <end position="203"/>
    </location>
</feature>
<reference evidence="9" key="1">
    <citation type="submission" date="2019-07" db="EMBL/GenBank/DDBJ databases">
        <authorList>
            <person name="De-Chao Zhang Q."/>
        </authorList>
    </citation>
    <scope>NUCLEOTIDE SEQUENCE</scope>
    <source>
        <strain evidence="9">TP-CH-4</strain>
    </source>
</reference>
<evidence type="ECO:0000256" key="3">
    <source>
        <dbReference type="ARBA" id="ARBA00022679"/>
    </source>
</evidence>
<organism evidence="9 10">
    <name type="scientific">Pelagihabitans pacificus</name>
    <dbReference type="NCBI Taxonomy" id="2696054"/>
    <lineage>
        <taxon>Bacteria</taxon>
        <taxon>Pseudomonadati</taxon>
        <taxon>Bacteroidota</taxon>
        <taxon>Flavobacteriia</taxon>
        <taxon>Flavobacteriales</taxon>
        <taxon>Flavobacteriaceae</taxon>
        <taxon>Pelagihabitans</taxon>
    </lineage>
</organism>
<name>A0A967ARS3_9FLAO</name>
<evidence type="ECO:0000313" key="9">
    <source>
        <dbReference type="EMBL" id="NHF59093.1"/>
    </source>
</evidence>
<proteinExistence type="predicted"/>
<dbReference type="GO" id="GO:0042121">
    <property type="term" value="P:alginic acid biosynthetic process"/>
    <property type="evidence" value="ECO:0007669"/>
    <property type="project" value="UniProtKB-KW"/>
</dbReference>
<feature type="domain" description="AlgX/AlgJ SGNH hydrolase-like" evidence="8">
    <location>
        <begin position="298"/>
        <end position="458"/>
    </location>
</feature>
<dbReference type="GO" id="GO:0016740">
    <property type="term" value="F:transferase activity"/>
    <property type="evidence" value="ECO:0007669"/>
    <property type="project" value="UniProtKB-KW"/>
</dbReference>
<evidence type="ECO:0000256" key="7">
    <source>
        <dbReference type="SAM" id="Phobius"/>
    </source>
</evidence>
<dbReference type="InterPro" id="IPR031811">
    <property type="entry name" value="ALGX/ALGJ_SGNH-like"/>
</dbReference>
<evidence type="ECO:0000256" key="1">
    <source>
        <dbReference type="ARBA" id="ARBA00004418"/>
    </source>
</evidence>
<dbReference type="AlphaFoldDB" id="A0A967ARS3"/>
<evidence type="ECO:0000256" key="2">
    <source>
        <dbReference type="ARBA" id="ARBA00005182"/>
    </source>
</evidence>
<comment type="subcellular location">
    <subcellularLocation>
        <location evidence="1">Periplasm</location>
    </subcellularLocation>
</comment>
<comment type="pathway">
    <text evidence="2">Glycan biosynthesis; alginate biosynthesis.</text>
</comment>
<keyword evidence="4" id="KW-0732">Signal</keyword>
<dbReference type="Pfam" id="PF16822">
    <property type="entry name" value="ALGX"/>
    <property type="match status" value="1"/>
</dbReference>
<comment type="caution">
    <text evidence="9">The sequence shown here is derived from an EMBL/GenBank/DDBJ whole genome shotgun (WGS) entry which is preliminary data.</text>
</comment>